<feature type="binding site" evidence="7">
    <location>
        <position position="285"/>
    </location>
    <ligand>
        <name>FMN</name>
        <dbReference type="ChEBI" id="CHEBI:58210"/>
    </ligand>
</feature>
<dbReference type="PIRSF" id="PIRSF000138">
    <property type="entry name" value="Al-hdrx_acd_dh"/>
    <property type="match status" value="1"/>
</dbReference>
<dbReference type="PROSITE" id="PS00557">
    <property type="entry name" value="FMN_HYDROXY_ACID_DH_1"/>
    <property type="match status" value="1"/>
</dbReference>
<dbReference type="GO" id="GO:0016614">
    <property type="term" value="F:oxidoreductase activity, acting on CH-OH group of donors"/>
    <property type="evidence" value="ECO:0007669"/>
    <property type="project" value="UniProtKB-ARBA"/>
</dbReference>
<feature type="binding site" evidence="7">
    <location>
        <position position="168"/>
    </location>
    <ligand>
        <name>FMN</name>
        <dbReference type="ChEBI" id="CHEBI:58210"/>
    </ligand>
</feature>
<feature type="binding site" evidence="7">
    <location>
        <position position="114"/>
    </location>
    <ligand>
        <name>FMN</name>
        <dbReference type="ChEBI" id="CHEBI:58210"/>
    </ligand>
</feature>
<dbReference type="EMBL" id="WLYK01000001">
    <property type="protein sequence ID" value="MTD12550.1"/>
    <property type="molecule type" value="Genomic_DNA"/>
</dbReference>
<feature type="binding site" evidence="7">
    <location>
        <position position="137"/>
    </location>
    <ligand>
        <name>glyoxylate</name>
        <dbReference type="ChEBI" id="CHEBI:36655"/>
    </ligand>
</feature>
<dbReference type="AlphaFoldDB" id="A0A7K1FEP7"/>
<feature type="binding site" evidence="7">
    <location>
        <begin position="85"/>
        <end position="87"/>
    </location>
    <ligand>
        <name>FMN</name>
        <dbReference type="ChEBI" id="CHEBI:58210"/>
    </ligand>
</feature>
<dbReference type="InterPro" id="IPR008259">
    <property type="entry name" value="FMN_hydac_DH_AS"/>
</dbReference>
<evidence type="ECO:0000256" key="3">
    <source>
        <dbReference type="ARBA" id="ARBA00022643"/>
    </source>
</evidence>
<feature type="domain" description="FMN hydroxy acid dehydrogenase" evidence="8">
    <location>
        <begin position="6"/>
        <end position="392"/>
    </location>
</feature>
<gene>
    <name evidence="9" type="ORF">GIS00_01145</name>
</gene>
<reference evidence="9 10" key="1">
    <citation type="submission" date="2019-11" db="EMBL/GenBank/DDBJ databases">
        <authorList>
            <person name="Jiang L.-Q."/>
        </authorList>
    </citation>
    <scope>NUCLEOTIDE SEQUENCE [LARGE SCALE GENOMIC DNA]</scope>
    <source>
        <strain evidence="9 10">YIM 132087</strain>
    </source>
</reference>
<evidence type="ECO:0000256" key="7">
    <source>
        <dbReference type="PIRSR" id="PIRSR000138-2"/>
    </source>
</evidence>
<dbReference type="InterPro" id="IPR000262">
    <property type="entry name" value="FMN-dep_DH"/>
</dbReference>
<evidence type="ECO:0000259" key="8">
    <source>
        <dbReference type="PROSITE" id="PS51349"/>
    </source>
</evidence>
<evidence type="ECO:0000256" key="2">
    <source>
        <dbReference type="ARBA" id="ARBA00022630"/>
    </source>
</evidence>
<protein>
    <submittedName>
        <fullName evidence="9">Alpha-hydroxy-acid oxidizing protein</fullName>
    </submittedName>
</protein>
<keyword evidence="3 7" id="KW-0288">FMN</keyword>
<organism evidence="9 10">
    <name type="scientific">Nakamurella alba</name>
    <dbReference type="NCBI Taxonomy" id="2665158"/>
    <lineage>
        <taxon>Bacteria</taxon>
        <taxon>Bacillati</taxon>
        <taxon>Actinomycetota</taxon>
        <taxon>Actinomycetes</taxon>
        <taxon>Nakamurellales</taxon>
        <taxon>Nakamurellaceae</taxon>
        <taxon>Nakamurella</taxon>
    </lineage>
</organism>
<dbReference type="GO" id="GO:0010181">
    <property type="term" value="F:FMN binding"/>
    <property type="evidence" value="ECO:0007669"/>
    <property type="project" value="InterPro"/>
</dbReference>
<feature type="binding site" evidence="7">
    <location>
        <position position="177"/>
    </location>
    <ligand>
        <name>glyoxylate</name>
        <dbReference type="ChEBI" id="CHEBI:36655"/>
    </ligand>
</feature>
<keyword evidence="10" id="KW-1185">Reference proteome</keyword>
<dbReference type="SUPFAM" id="SSF51395">
    <property type="entry name" value="FMN-linked oxidoreductases"/>
    <property type="match status" value="1"/>
</dbReference>
<dbReference type="PANTHER" id="PTHR10578:SF107">
    <property type="entry name" value="2-HYDROXYACID OXIDASE 1"/>
    <property type="match status" value="1"/>
</dbReference>
<name>A0A7K1FEP7_9ACTN</name>
<dbReference type="Proteomes" id="UP000460221">
    <property type="component" value="Unassembled WGS sequence"/>
</dbReference>
<evidence type="ECO:0000313" key="10">
    <source>
        <dbReference type="Proteomes" id="UP000460221"/>
    </source>
</evidence>
<dbReference type="FunFam" id="3.20.20.70:FF:000029">
    <property type="entry name" value="L-lactate dehydrogenase"/>
    <property type="match status" value="1"/>
</dbReference>
<feature type="binding site" evidence="7">
    <location>
        <position position="287"/>
    </location>
    <ligand>
        <name>glyoxylate</name>
        <dbReference type="ChEBI" id="CHEBI:36655"/>
    </ligand>
</feature>
<comment type="caution">
    <text evidence="9">The sequence shown here is derived from an EMBL/GenBank/DDBJ whole genome shotgun (WGS) entry which is preliminary data.</text>
</comment>
<dbReference type="PROSITE" id="PS51349">
    <property type="entry name" value="FMN_HYDROXY_ACID_DH_2"/>
    <property type="match status" value="1"/>
</dbReference>
<comment type="similarity">
    <text evidence="5">Belongs to the FMN-dependent alpha-hydroxy acid dehydrogenase family.</text>
</comment>
<dbReference type="Pfam" id="PF01070">
    <property type="entry name" value="FMN_dh"/>
    <property type="match status" value="1"/>
</dbReference>
<feature type="binding site" evidence="7">
    <location>
        <position position="135"/>
    </location>
    <ligand>
        <name>FMN</name>
        <dbReference type="ChEBI" id="CHEBI:58210"/>
    </ligand>
</feature>
<dbReference type="CDD" id="cd02809">
    <property type="entry name" value="alpha_hydroxyacid_oxid_FMN"/>
    <property type="match status" value="1"/>
</dbReference>
<feature type="binding site" evidence="7">
    <location>
        <position position="263"/>
    </location>
    <ligand>
        <name>glyoxylate</name>
        <dbReference type="ChEBI" id="CHEBI:36655"/>
    </ligand>
</feature>
<dbReference type="InterPro" id="IPR012133">
    <property type="entry name" value="Alpha-hydoxy_acid_DH_FMN"/>
</dbReference>
<dbReference type="InterPro" id="IPR013785">
    <property type="entry name" value="Aldolase_TIM"/>
</dbReference>
<dbReference type="Gene3D" id="3.20.20.70">
    <property type="entry name" value="Aldolase class I"/>
    <property type="match status" value="1"/>
</dbReference>
<feature type="binding site" evidence="7">
    <location>
        <position position="290"/>
    </location>
    <ligand>
        <name>glyoxylate</name>
        <dbReference type="ChEBI" id="CHEBI:36655"/>
    </ligand>
</feature>
<evidence type="ECO:0000256" key="5">
    <source>
        <dbReference type="ARBA" id="ARBA00024042"/>
    </source>
</evidence>
<feature type="binding site" evidence="7">
    <location>
        <begin position="341"/>
        <end position="342"/>
    </location>
    <ligand>
        <name>FMN</name>
        <dbReference type="ChEBI" id="CHEBI:58210"/>
    </ligand>
</feature>
<accession>A0A7K1FEP7</accession>
<dbReference type="InterPro" id="IPR037396">
    <property type="entry name" value="FMN_HAD"/>
</dbReference>
<evidence type="ECO:0000313" key="9">
    <source>
        <dbReference type="EMBL" id="MTD12550.1"/>
    </source>
</evidence>
<evidence type="ECO:0000256" key="6">
    <source>
        <dbReference type="PIRSR" id="PIRSR000138-1"/>
    </source>
</evidence>
<evidence type="ECO:0000256" key="1">
    <source>
        <dbReference type="ARBA" id="ARBA00001917"/>
    </source>
</evidence>
<proteinExistence type="inferred from homology"/>
<keyword evidence="4" id="KW-0560">Oxidoreductase</keyword>
<keyword evidence="2 7" id="KW-0285">Flavoprotein</keyword>
<feature type="binding site" evidence="7">
    <location>
        <begin position="318"/>
        <end position="322"/>
    </location>
    <ligand>
        <name>FMN</name>
        <dbReference type="ChEBI" id="CHEBI:58210"/>
    </ligand>
</feature>
<evidence type="ECO:0000256" key="4">
    <source>
        <dbReference type="ARBA" id="ARBA00023002"/>
    </source>
</evidence>
<comment type="cofactor">
    <cofactor evidence="1">
        <name>FMN</name>
        <dbReference type="ChEBI" id="CHEBI:58210"/>
    </cofactor>
</comment>
<feature type="active site" description="Proton acceptor" evidence="6">
    <location>
        <position position="287"/>
    </location>
</feature>
<sequence>MRFRIARPSEPITVEDYRRRARRKLPDMVWPFLDGGAEDEMTLRGNRSAFEKWALRTKVLAGHPGASTAVTVAGEQLAFPVFTSPTGTTGLLHWEGERAAAIGAERAGTRAVISTAASWTPEEIADATEHRHFFQLYPWANPDHGGRALTTAFLRRARAAGYRALWVTVDAPAVGNRDGERRRGMGAPPTLSVRQMLSGAAHPRWSYHFLTKNRITPRMLAQEARADGAVGAVRMQGSLMRPDLNWDDFRWIRDQWDLPLIIKGVLSAEDAVRSVELGADGVMVSNHGGRQLDGAQASLDALPAVVDALHGRVPVYLDGGIRRGTDVIKALALGADAVGVGRAYIYGLVANGAEGVRHVLDIIRAEMVQALLLMGVGDVAELDRSWLTPASTSSAATPVLSS</sequence>
<dbReference type="PANTHER" id="PTHR10578">
    <property type="entry name" value="S -2-HYDROXY-ACID OXIDASE-RELATED"/>
    <property type="match status" value="1"/>
</dbReference>